<evidence type="ECO:0000256" key="1">
    <source>
        <dbReference type="SAM" id="Phobius"/>
    </source>
</evidence>
<feature type="transmembrane region" description="Helical" evidence="1">
    <location>
        <begin position="317"/>
        <end position="338"/>
    </location>
</feature>
<keyword evidence="1" id="KW-0472">Membrane</keyword>
<dbReference type="RefSeq" id="WP_310884954.1">
    <property type="nucleotide sequence ID" value="NZ_CP121646.1"/>
</dbReference>
<keyword evidence="1" id="KW-0812">Transmembrane</keyword>
<dbReference type="EMBL" id="CP121646">
    <property type="protein sequence ID" value="WFU61430.1"/>
    <property type="molecule type" value="Genomic_DNA"/>
</dbReference>
<evidence type="ECO:0000313" key="3">
    <source>
        <dbReference type="Proteomes" id="UP001221546"/>
    </source>
</evidence>
<feature type="transmembrane region" description="Helical" evidence="1">
    <location>
        <begin position="294"/>
        <end position="311"/>
    </location>
</feature>
<dbReference type="Proteomes" id="UP001221546">
    <property type="component" value="Chromosome"/>
</dbReference>
<organism evidence="2 3">
    <name type="scientific">Bradyrhizobium brasilense</name>
    <dbReference type="NCBI Taxonomy" id="1419277"/>
    <lineage>
        <taxon>Bacteria</taxon>
        <taxon>Pseudomonadati</taxon>
        <taxon>Pseudomonadota</taxon>
        <taxon>Alphaproteobacteria</taxon>
        <taxon>Hyphomicrobiales</taxon>
        <taxon>Nitrobacteraceae</taxon>
        <taxon>Bradyrhizobium</taxon>
    </lineage>
</organism>
<feature type="transmembrane region" description="Helical" evidence="1">
    <location>
        <begin position="125"/>
        <end position="145"/>
    </location>
</feature>
<evidence type="ECO:0000313" key="2">
    <source>
        <dbReference type="EMBL" id="WFU61430.1"/>
    </source>
</evidence>
<protein>
    <recommendedName>
        <fullName evidence="4">Glycosyltransferase RgtA/B/C/D-like domain-containing protein</fullName>
    </recommendedName>
</protein>
<keyword evidence="3" id="KW-1185">Reference proteome</keyword>
<feature type="transmembrane region" description="Helical" evidence="1">
    <location>
        <begin position="270"/>
        <end position="287"/>
    </location>
</feature>
<accession>A0ABY8J7C2</accession>
<feature type="transmembrane region" description="Helical" evidence="1">
    <location>
        <begin position="210"/>
        <end position="229"/>
    </location>
</feature>
<evidence type="ECO:0008006" key="4">
    <source>
        <dbReference type="Google" id="ProtNLM"/>
    </source>
</evidence>
<name>A0ABY8J7C2_9BRAD</name>
<keyword evidence="1" id="KW-1133">Transmembrane helix</keyword>
<gene>
    <name evidence="2" type="ORF">QA636_28530</name>
</gene>
<reference evidence="2 3" key="1">
    <citation type="submission" date="2023-04" db="EMBL/GenBank/DDBJ databases">
        <title>Australian commercial rhizobial inoculants.</title>
        <authorList>
            <person name="Kohlmeier M.G."/>
            <person name="O'Hara G.W."/>
            <person name="Colombi E."/>
            <person name="Ramsay J.P."/>
            <person name="Terpolilli J."/>
        </authorList>
    </citation>
    <scope>NUCLEOTIDE SEQUENCE [LARGE SCALE GENOMIC DNA]</scope>
    <source>
        <strain evidence="2 3">CB627</strain>
    </source>
</reference>
<feature type="transmembrane region" description="Helical" evidence="1">
    <location>
        <begin position="99"/>
        <end position="118"/>
    </location>
</feature>
<sequence>MMTRFAIMPQRTALIIVLVAFISALWLVVLAETAPITSSVLPKYTDPDAYLDILALMRGGAGYYEAAHEILLAHGYGTRSVFNWRTPAWIELLSLLPSIVWAQKLLAVLTSMTLLLAYRMIRAQGSIALAIPAIIGIFFSIILLAGDRGIVMSEVATGALILLSVVNYGNGQWLVGLLAALAALFTRELAAPYILICVAFAAYRMNVRELFGWAIGLSAYFVYFAWHWVEVLRHIAPTDRAYPDGWIKFGGLRFVLETAHFNGLFNLTPLWITAALLPAALLGLFAWRDGLRAAVTVTTYLCIFAVVGKPFNDYWGALYTPLLMLGLPWSIPAVYDAVARRPSALSRLSDTSKQINF</sequence>
<proteinExistence type="predicted"/>
<feature type="transmembrane region" description="Helical" evidence="1">
    <location>
        <begin position="173"/>
        <end position="203"/>
    </location>
</feature>